<evidence type="ECO:0000256" key="6">
    <source>
        <dbReference type="ARBA" id="ARBA00022989"/>
    </source>
</evidence>
<dbReference type="AlphaFoldDB" id="A0A3Q2NSL8"/>
<keyword evidence="8" id="KW-1015">Disulfide bond</keyword>
<evidence type="ECO:0000256" key="2">
    <source>
        <dbReference type="ARBA" id="ARBA00022614"/>
    </source>
</evidence>
<dbReference type="STRING" id="8078.ENSFHEP00000002166"/>
<evidence type="ECO:0000256" key="3">
    <source>
        <dbReference type="ARBA" id="ARBA00022692"/>
    </source>
</evidence>
<comment type="subcellular location">
    <subcellularLocation>
        <location evidence="1">Membrane</location>
        <topology evidence="1">Single-pass membrane protein</topology>
    </subcellularLocation>
</comment>
<evidence type="ECO:0000256" key="9">
    <source>
        <dbReference type="SAM" id="Phobius"/>
    </source>
</evidence>
<keyword evidence="7 9" id="KW-0472">Membrane</keyword>
<keyword evidence="5" id="KW-0130">Cell adhesion</keyword>
<evidence type="ECO:0000256" key="8">
    <source>
        <dbReference type="ARBA" id="ARBA00023157"/>
    </source>
</evidence>
<feature type="transmembrane region" description="Helical" evidence="9">
    <location>
        <begin position="179"/>
        <end position="203"/>
    </location>
</feature>
<dbReference type="Gene3D" id="3.80.10.10">
    <property type="entry name" value="Ribonuclease Inhibitor"/>
    <property type="match status" value="1"/>
</dbReference>
<keyword evidence="2" id="KW-0433">Leucine-rich repeat</keyword>
<evidence type="ECO:0000256" key="4">
    <source>
        <dbReference type="ARBA" id="ARBA00022729"/>
    </source>
</evidence>
<accession>A0A3Q2NSL8</accession>
<evidence type="ECO:0000256" key="7">
    <source>
        <dbReference type="ARBA" id="ARBA00023136"/>
    </source>
</evidence>
<keyword evidence="6 9" id="KW-1133">Transmembrane helix</keyword>
<reference evidence="11" key="2">
    <citation type="submission" date="2025-09" db="UniProtKB">
        <authorList>
            <consortium name="Ensembl"/>
        </authorList>
    </citation>
    <scope>IDENTIFICATION</scope>
</reference>
<dbReference type="GeneTree" id="ENSGT00940000182532"/>
<dbReference type="Ensembl" id="ENSFHET00000012674.1">
    <property type="protein sequence ID" value="ENSFHEP00000002166.1"/>
    <property type="gene ID" value="ENSFHEG00000002951.1"/>
</dbReference>
<feature type="domain" description="LRRCT" evidence="10">
    <location>
        <begin position="116"/>
        <end position="167"/>
    </location>
</feature>
<keyword evidence="12" id="KW-1185">Reference proteome</keyword>
<dbReference type="InterPro" id="IPR000483">
    <property type="entry name" value="Cys-rich_flank_reg_C"/>
</dbReference>
<dbReference type="InterPro" id="IPR032675">
    <property type="entry name" value="LRR_dom_sf"/>
</dbReference>
<evidence type="ECO:0000259" key="10">
    <source>
        <dbReference type="SMART" id="SM00082"/>
    </source>
</evidence>
<reference evidence="11" key="1">
    <citation type="submission" date="2025-08" db="UniProtKB">
        <authorList>
            <consortium name="Ensembl"/>
        </authorList>
    </citation>
    <scope>IDENTIFICATION</scope>
</reference>
<evidence type="ECO:0000313" key="11">
    <source>
        <dbReference type="Ensembl" id="ENSFHEP00000002166.1"/>
    </source>
</evidence>
<dbReference type="SUPFAM" id="SSF52058">
    <property type="entry name" value="L domain-like"/>
    <property type="match status" value="1"/>
</dbReference>
<protein>
    <recommendedName>
        <fullName evidence="10">LRRCT domain-containing protein</fullName>
    </recommendedName>
</protein>
<proteinExistence type="predicted"/>
<name>A0A3Q2NSL8_FUNHE</name>
<dbReference type="Proteomes" id="UP000265000">
    <property type="component" value="Unplaced"/>
</dbReference>
<keyword evidence="3 9" id="KW-0812">Transmembrane</keyword>
<dbReference type="InterPro" id="IPR052313">
    <property type="entry name" value="GPIb-IX-V_Complex"/>
</dbReference>
<dbReference type="SMART" id="SM00082">
    <property type="entry name" value="LRRCT"/>
    <property type="match status" value="1"/>
</dbReference>
<keyword evidence="4" id="KW-0732">Signal</keyword>
<dbReference type="PANTHER" id="PTHR22650">
    <property type="entry name" value="GLYCOPROTEIN IB BETA"/>
    <property type="match status" value="1"/>
</dbReference>
<evidence type="ECO:0000313" key="12">
    <source>
        <dbReference type="Proteomes" id="UP000265000"/>
    </source>
</evidence>
<organism evidence="11 12">
    <name type="scientific">Fundulus heteroclitus</name>
    <name type="common">Killifish</name>
    <name type="synonym">Mummichog</name>
    <dbReference type="NCBI Taxonomy" id="8078"/>
    <lineage>
        <taxon>Eukaryota</taxon>
        <taxon>Metazoa</taxon>
        <taxon>Chordata</taxon>
        <taxon>Craniata</taxon>
        <taxon>Vertebrata</taxon>
        <taxon>Euteleostomi</taxon>
        <taxon>Actinopterygii</taxon>
        <taxon>Neopterygii</taxon>
        <taxon>Teleostei</taxon>
        <taxon>Neoteleostei</taxon>
        <taxon>Acanthomorphata</taxon>
        <taxon>Ovalentaria</taxon>
        <taxon>Atherinomorphae</taxon>
        <taxon>Cyprinodontiformes</taxon>
        <taxon>Fundulidae</taxon>
        <taxon>Fundulus</taxon>
    </lineage>
</organism>
<evidence type="ECO:0000256" key="5">
    <source>
        <dbReference type="ARBA" id="ARBA00022889"/>
    </source>
</evidence>
<dbReference type="PANTHER" id="PTHR22650:SF6">
    <property type="entry name" value="PLATELET GLYCOPROTEIN IX"/>
    <property type="match status" value="1"/>
</dbReference>
<sequence length="286" mass="32317">LLRRYCVKRSANFIDLWTTGLKKTPFSYRMLLHSVTLAVYLLLTSSRAQRTARSCVFSQLQPSGLRVNYSSLGLMELPHLPPETTELYVQHNQLTSVAAGHFDQLVELNKVSLSPNPFRCDCSIQYLRDWLLKNRAVVSEEPLCSGPGSVAQKSILSLCDSYFSYCTFPRLRHMTASGCVYVSYNAAAAVMLGCIVLLLLWSLKLARRSTFTLDVEERHSGFEADSLRSLKPKNRRRLHADQVGFSADSDSLVLPEDLERPLMNMELLHGVLETLHKKHNIKIKAT</sequence>
<evidence type="ECO:0000256" key="1">
    <source>
        <dbReference type="ARBA" id="ARBA00004167"/>
    </source>
</evidence>